<dbReference type="Gene3D" id="1.10.150.130">
    <property type="match status" value="1"/>
</dbReference>
<dbReference type="InterPro" id="IPR011010">
    <property type="entry name" value="DNA_brk_join_enz"/>
</dbReference>
<feature type="domain" description="Tyr recombinase" evidence="3">
    <location>
        <begin position="167"/>
        <end position="335"/>
    </location>
</feature>
<dbReference type="InterPro" id="IPR013762">
    <property type="entry name" value="Integrase-like_cat_sf"/>
</dbReference>
<keyword evidence="5" id="KW-1185">Reference proteome</keyword>
<sequence>MSEEDTVTIQLPEDLVKKAEDEGLNVSKSCKVALKRRIESLENIDTNGVNQGKSNFRNGNHSNCNGNNKGHNPVSFSKDDIQDFCNRLNAAGRSDLRVNAIQGKLKKLGTHVNWECNLNDVTDYLNERREEVSNRTLSDDIQAIKQFFKDMNVYWIEKIKKPNLRKNKPRIVEKEDILNFMDELDHDKTGDKYVYRAQTAVHLSAVTGMRPWEIYRLDWEDLNIDNRIIDLPAEKTKTKGERIVVFNENAQKRLKKLKKLFPDQPFIHKAIYLITNKMDEKPDLKLKHCRKFFSQEWGKKNGSTGIKEMLLGHFESLDLRNYNGQTEEHLRKVYDNVGIKILE</sequence>
<organism evidence="4 5">
    <name type="scientific">candidate division MSBL1 archaeon SCGC-AAA259I07</name>
    <dbReference type="NCBI Taxonomy" id="1698266"/>
    <lineage>
        <taxon>Archaea</taxon>
        <taxon>Methanobacteriati</taxon>
        <taxon>Methanobacteriota</taxon>
        <taxon>candidate division MSBL1</taxon>
    </lineage>
</organism>
<evidence type="ECO:0000259" key="3">
    <source>
        <dbReference type="PROSITE" id="PS51898"/>
    </source>
</evidence>
<dbReference type="Pfam" id="PF00589">
    <property type="entry name" value="Phage_integrase"/>
    <property type="match status" value="1"/>
</dbReference>
<comment type="caution">
    <text evidence="4">The sequence shown here is derived from an EMBL/GenBank/DDBJ whole genome shotgun (WGS) entry which is preliminary data.</text>
</comment>
<dbReference type="GO" id="GO:0003677">
    <property type="term" value="F:DNA binding"/>
    <property type="evidence" value="ECO:0007669"/>
    <property type="project" value="UniProtKB-KW"/>
</dbReference>
<name>A0A133UKX0_9EURY</name>
<dbReference type="InterPro" id="IPR002104">
    <property type="entry name" value="Integrase_catalytic"/>
</dbReference>
<reference evidence="4 5" key="1">
    <citation type="journal article" date="2016" name="Sci. Rep.">
        <title>Metabolic traits of an uncultured archaeal lineage -MSBL1- from brine pools of the Red Sea.</title>
        <authorList>
            <person name="Mwirichia R."/>
            <person name="Alam I."/>
            <person name="Rashid M."/>
            <person name="Vinu M."/>
            <person name="Ba-Alawi W."/>
            <person name="Anthony Kamau A."/>
            <person name="Kamanda Ngugi D."/>
            <person name="Goker M."/>
            <person name="Klenk H.P."/>
            <person name="Bajic V."/>
            <person name="Stingl U."/>
        </authorList>
    </citation>
    <scope>NUCLEOTIDE SEQUENCE [LARGE SCALE GENOMIC DNA]</scope>
    <source>
        <strain evidence="4">SCGC-AAA259I07</strain>
    </source>
</reference>
<dbReference type="GO" id="GO:0015074">
    <property type="term" value="P:DNA integration"/>
    <property type="evidence" value="ECO:0007669"/>
    <property type="project" value="InterPro"/>
</dbReference>
<evidence type="ECO:0000256" key="2">
    <source>
        <dbReference type="ARBA" id="ARBA00023172"/>
    </source>
</evidence>
<dbReference type="SUPFAM" id="SSF56349">
    <property type="entry name" value="DNA breaking-rejoining enzymes"/>
    <property type="match status" value="1"/>
</dbReference>
<keyword evidence="1" id="KW-0238">DNA-binding</keyword>
<dbReference type="GO" id="GO:0006310">
    <property type="term" value="P:DNA recombination"/>
    <property type="evidence" value="ECO:0007669"/>
    <property type="project" value="UniProtKB-KW"/>
</dbReference>
<evidence type="ECO:0000313" key="5">
    <source>
        <dbReference type="Proteomes" id="UP000070155"/>
    </source>
</evidence>
<dbReference type="Gene3D" id="1.10.443.10">
    <property type="entry name" value="Intergrase catalytic core"/>
    <property type="match status" value="1"/>
</dbReference>
<dbReference type="AlphaFoldDB" id="A0A133UKX0"/>
<dbReference type="Proteomes" id="UP000070155">
    <property type="component" value="Unassembled WGS sequence"/>
</dbReference>
<keyword evidence="2" id="KW-0233">DNA recombination</keyword>
<evidence type="ECO:0000256" key="1">
    <source>
        <dbReference type="ARBA" id="ARBA00023125"/>
    </source>
</evidence>
<accession>A0A133UKX0</accession>
<gene>
    <name evidence="4" type="ORF">AKJ36_02295</name>
</gene>
<proteinExistence type="predicted"/>
<protein>
    <recommendedName>
        <fullName evidence="3">Tyr recombinase domain-containing protein</fullName>
    </recommendedName>
</protein>
<dbReference type="EMBL" id="LHXQ01000030">
    <property type="protein sequence ID" value="KXA94756.1"/>
    <property type="molecule type" value="Genomic_DNA"/>
</dbReference>
<dbReference type="PROSITE" id="PS51898">
    <property type="entry name" value="TYR_RECOMBINASE"/>
    <property type="match status" value="1"/>
</dbReference>
<dbReference type="InterPro" id="IPR010998">
    <property type="entry name" value="Integrase_recombinase_N"/>
</dbReference>
<evidence type="ECO:0000313" key="4">
    <source>
        <dbReference type="EMBL" id="KXA94756.1"/>
    </source>
</evidence>